<evidence type="ECO:0000256" key="4">
    <source>
        <dbReference type="ARBA" id="ARBA00022679"/>
    </source>
</evidence>
<keyword evidence="7" id="KW-0238">DNA-binding</keyword>
<evidence type="ECO:0000256" key="1">
    <source>
        <dbReference type="ARBA" id="ARBA00004123"/>
    </source>
</evidence>
<evidence type="ECO:0000313" key="13">
    <source>
        <dbReference type="Proteomes" id="UP001372338"/>
    </source>
</evidence>
<comment type="subcellular location">
    <subcellularLocation>
        <location evidence="1">Nucleus</location>
    </subcellularLocation>
</comment>
<comment type="caution">
    <text evidence="12">The sequence shown here is derived from an EMBL/GenBank/DDBJ whole genome shotgun (WGS) entry which is preliminary data.</text>
</comment>
<dbReference type="EMBL" id="JAYWIO010000007">
    <property type="protein sequence ID" value="KAK7252381.1"/>
    <property type="molecule type" value="Genomic_DNA"/>
</dbReference>
<feature type="compositionally biased region" description="Basic and acidic residues" evidence="10">
    <location>
        <begin position="95"/>
        <end position="105"/>
    </location>
</feature>
<dbReference type="PROSITE" id="PS51680">
    <property type="entry name" value="SAM_MT_DRM"/>
    <property type="match status" value="1"/>
</dbReference>
<protein>
    <recommendedName>
        <fullName evidence="2">DNA (cytosine-5-)-methyltransferase</fullName>
        <ecNumber evidence="2">2.1.1.37</ecNumber>
    </recommendedName>
</protein>
<dbReference type="Gene3D" id="3.40.50.150">
    <property type="entry name" value="Vaccinia Virus protein VP39"/>
    <property type="match status" value="2"/>
</dbReference>
<evidence type="ECO:0000259" key="11">
    <source>
        <dbReference type="PROSITE" id="PS51680"/>
    </source>
</evidence>
<sequence length="577" mass="64978">MDEREGSVKSFSDQESNPTCRSTKHAKLIHLFVGMGFSRENVIKAIDDNGEENEEDILETLLTLAALNVSNSTLYLQTLEDPSPGASSRPCSSAKESDKPIDISHNDSCPGSEENMFASERDETLSVLLSMEYPLKEALAAIEKCGPEAEICELTDFICAAQLEKEFESLQELPKKKHGAPVHTHTKRRDNCYSHKQKRLKLDNEKFESEMCSSSERKPSAIDMEMIQMQSSASKTGFGIPNQLYPRVARNLPLKVAAGQPYFYYENVAGAPKGVWRRISSFLFEIEPEFVDSKFFCAAARKRGYIHNLPIQNRSQLLPIPPLTIQEALPTTKRWWPSWDARTQLNCLVTSIAAATVTEKIRKLLEEYGPKPPLNVQEYILKECRHWNLVWVGKNKVAPLEPDEYEMLLGFPKDHTRGGGISRTVRYKALGNAFQVDTVAYHLSVLKGRFPNGINVLSLFSGIGGAEVALHRLGIILKNVVSVELAEENRNILRSWWEQTNQRGNLIEVEDVQQVTSDKLEEWKTSLGGFDLIIGGSPCNNLTGSNRVSRNGLEGEHSSLFYDYYRIVETIMVMQQQ</sequence>
<evidence type="ECO:0000256" key="5">
    <source>
        <dbReference type="ARBA" id="ARBA00022691"/>
    </source>
</evidence>
<evidence type="ECO:0000256" key="9">
    <source>
        <dbReference type="PROSITE-ProRule" id="PRU01016"/>
    </source>
</evidence>
<dbReference type="PANTHER" id="PTHR23068:SF25">
    <property type="entry name" value="DNA (CYTOSINE-5)-METHYLTRANSFERASE DRM2"/>
    <property type="match status" value="1"/>
</dbReference>
<gene>
    <name evidence="12" type="ORF">RIF29_36282</name>
</gene>
<dbReference type="Gene3D" id="1.10.8.10">
    <property type="entry name" value="DNA helicase RuvA subunit, C-terminal domain"/>
    <property type="match status" value="1"/>
</dbReference>
<evidence type="ECO:0000256" key="3">
    <source>
        <dbReference type="ARBA" id="ARBA00022603"/>
    </source>
</evidence>
<name>A0AAN9HS81_CROPI</name>
<keyword evidence="13" id="KW-1185">Reference proteome</keyword>
<dbReference type="PANTHER" id="PTHR23068">
    <property type="entry name" value="DNA CYTOSINE-5- -METHYLTRANSFERASE 3-RELATED"/>
    <property type="match status" value="1"/>
</dbReference>
<feature type="region of interest" description="Disordered" evidence="10">
    <location>
        <begin position="1"/>
        <end position="20"/>
    </location>
</feature>
<reference evidence="12 13" key="1">
    <citation type="submission" date="2024-01" db="EMBL/GenBank/DDBJ databases">
        <title>The genomes of 5 underutilized Papilionoideae crops provide insights into root nodulation and disease resistanc.</title>
        <authorList>
            <person name="Yuan L."/>
        </authorList>
    </citation>
    <scope>NUCLEOTIDE SEQUENCE [LARGE SCALE GENOMIC DNA]</scope>
    <source>
        <strain evidence="12">ZHUSHIDOU_FW_LH</strain>
        <tissue evidence="12">Leaf</tissue>
    </source>
</reference>
<dbReference type="AlphaFoldDB" id="A0AAN9HS81"/>
<proteinExistence type="inferred from homology"/>
<evidence type="ECO:0000256" key="10">
    <source>
        <dbReference type="SAM" id="MobiDB-lite"/>
    </source>
</evidence>
<dbReference type="Pfam" id="PF00145">
    <property type="entry name" value="DNA_methylase"/>
    <property type="match status" value="1"/>
</dbReference>
<accession>A0AAN9HS81</accession>
<dbReference type="InterPro" id="IPR001525">
    <property type="entry name" value="C5_MeTfrase"/>
</dbReference>
<evidence type="ECO:0000256" key="2">
    <source>
        <dbReference type="ARBA" id="ARBA00011975"/>
    </source>
</evidence>
<evidence type="ECO:0000313" key="12">
    <source>
        <dbReference type="EMBL" id="KAK7252381.1"/>
    </source>
</evidence>
<dbReference type="SUPFAM" id="SSF53335">
    <property type="entry name" value="S-adenosyl-L-methionine-dependent methyltransferases"/>
    <property type="match status" value="2"/>
</dbReference>
<evidence type="ECO:0000256" key="7">
    <source>
        <dbReference type="ARBA" id="ARBA00023125"/>
    </source>
</evidence>
<feature type="compositionally biased region" description="Polar residues" evidence="10">
    <location>
        <begin position="9"/>
        <end position="20"/>
    </location>
</feature>
<dbReference type="InterPro" id="IPR050390">
    <property type="entry name" value="C5-Methyltransferase"/>
</dbReference>
<evidence type="ECO:0000256" key="8">
    <source>
        <dbReference type="ARBA" id="ARBA00023242"/>
    </source>
</evidence>
<dbReference type="PROSITE" id="PS51679">
    <property type="entry name" value="SAM_MT_C5"/>
    <property type="match status" value="1"/>
</dbReference>
<feature type="domain" description="SAM-dependent MTase DRM-type" evidence="11">
    <location>
        <begin position="248"/>
        <end position="577"/>
    </location>
</feature>
<keyword evidence="5 9" id="KW-0949">S-adenosyl-L-methionine</keyword>
<dbReference type="GO" id="GO:0003677">
    <property type="term" value="F:DNA binding"/>
    <property type="evidence" value="ECO:0007669"/>
    <property type="project" value="UniProtKB-KW"/>
</dbReference>
<keyword evidence="8" id="KW-0539">Nucleus</keyword>
<dbReference type="GO" id="GO:0003886">
    <property type="term" value="F:DNA (cytosine-5-)-methyltransferase activity"/>
    <property type="evidence" value="ECO:0007669"/>
    <property type="project" value="UniProtKB-EC"/>
</dbReference>
<feature type="active site" evidence="9">
    <location>
        <position position="539"/>
    </location>
</feature>
<dbReference type="GO" id="GO:0032259">
    <property type="term" value="P:methylation"/>
    <property type="evidence" value="ECO:0007669"/>
    <property type="project" value="UniProtKB-KW"/>
</dbReference>
<keyword evidence="3 9" id="KW-0489">Methyltransferase</keyword>
<dbReference type="InterPro" id="IPR030380">
    <property type="entry name" value="SAM_MeTfrase_DRM"/>
</dbReference>
<comment type="similarity">
    <text evidence="9">Belongs to the class I-like SAM-binding methyltransferase superfamily. C5-methyltransferase family.</text>
</comment>
<dbReference type="Proteomes" id="UP001372338">
    <property type="component" value="Unassembled WGS sequence"/>
</dbReference>
<dbReference type="InterPro" id="IPR029063">
    <property type="entry name" value="SAM-dependent_MTases_sf"/>
</dbReference>
<dbReference type="GO" id="GO:0005634">
    <property type="term" value="C:nucleus"/>
    <property type="evidence" value="ECO:0007669"/>
    <property type="project" value="UniProtKB-SubCell"/>
</dbReference>
<keyword evidence="6" id="KW-0677">Repeat</keyword>
<dbReference type="EC" id="2.1.1.37" evidence="2"/>
<feature type="region of interest" description="Disordered" evidence="10">
    <location>
        <begin position="79"/>
        <end position="115"/>
    </location>
</feature>
<organism evidence="12 13">
    <name type="scientific">Crotalaria pallida</name>
    <name type="common">Smooth rattlebox</name>
    <name type="synonym">Crotalaria striata</name>
    <dbReference type="NCBI Taxonomy" id="3830"/>
    <lineage>
        <taxon>Eukaryota</taxon>
        <taxon>Viridiplantae</taxon>
        <taxon>Streptophyta</taxon>
        <taxon>Embryophyta</taxon>
        <taxon>Tracheophyta</taxon>
        <taxon>Spermatophyta</taxon>
        <taxon>Magnoliopsida</taxon>
        <taxon>eudicotyledons</taxon>
        <taxon>Gunneridae</taxon>
        <taxon>Pentapetalae</taxon>
        <taxon>rosids</taxon>
        <taxon>fabids</taxon>
        <taxon>Fabales</taxon>
        <taxon>Fabaceae</taxon>
        <taxon>Papilionoideae</taxon>
        <taxon>50 kb inversion clade</taxon>
        <taxon>genistoids sensu lato</taxon>
        <taxon>core genistoids</taxon>
        <taxon>Crotalarieae</taxon>
        <taxon>Crotalaria</taxon>
    </lineage>
</organism>
<keyword evidence="4 9" id="KW-0808">Transferase</keyword>
<evidence type="ECO:0000256" key="6">
    <source>
        <dbReference type="ARBA" id="ARBA00022737"/>
    </source>
</evidence>